<evidence type="ECO:0000313" key="6">
    <source>
        <dbReference type="Proteomes" id="UP000272503"/>
    </source>
</evidence>
<dbReference type="PANTHER" id="PTHR30146:SF109">
    <property type="entry name" value="HTH-TYPE TRANSCRIPTIONAL REGULATOR GALS"/>
    <property type="match status" value="1"/>
</dbReference>
<dbReference type="SUPFAM" id="SSF47413">
    <property type="entry name" value="lambda repressor-like DNA-binding domains"/>
    <property type="match status" value="1"/>
</dbReference>
<evidence type="ECO:0000256" key="1">
    <source>
        <dbReference type="ARBA" id="ARBA00023015"/>
    </source>
</evidence>
<dbReference type="GO" id="GO:0003700">
    <property type="term" value="F:DNA-binding transcription factor activity"/>
    <property type="evidence" value="ECO:0007669"/>
    <property type="project" value="TreeGrafter"/>
</dbReference>
<dbReference type="RefSeq" id="WP_121647481.1">
    <property type="nucleotide sequence ID" value="NZ_RCUX01000002.1"/>
</dbReference>
<dbReference type="InterPro" id="IPR028082">
    <property type="entry name" value="Peripla_BP_I"/>
</dbReference>
<dbReference type="PROSITE" id="PS50932">
    <property type="entry name" value="HTH_LACI_2"/>
    <property type="match status" value="1"/>
</dbReference>
<dbReference type="GO" id="GO:0000976">
    <property type="term" value="F:transcription cis-regulatory region binding"/>
    <property type="evidence" value="ECO:0007669"/>
    <property type="project" value="TreeGrafter"/>
</dbReference>
<evidence type="ECO:0000259" key="4">
    <source>
        <dbReference type="PROSITE" id="PS50932"/>
    </source>
</evidence>
<reference evidence="5 6" key="1">
    <citation type="submission" date="2018-10" db="EMBL/GenBank/DDBJ databases">
        <authorList>
            <person name="Li J."/>
        </authorList>
    </citation>
    <scope>NUCLEOTIDE SEQUENCE [LARGE SCALE GENOMIC DNA]</scope>
    <source>
        <strain evidence="5 6">IF 016277</strain>
    </source>
</reference>
<keyword evidence="3" id="KW-0804">Transcription</keyword>
<comment type="caution">
    <text evidence="5">The sequence shown here is derived from an EMBL/GenBank/DDBJ whole genome shotgun (WGS) entry which is preliminary data.</text>
</comment>
<dbReference type="Pfam" id="PF13377">
    <property type="entry name" value="Peripla_BP_3"/>
    <property type="match status" value="1"/>
</dbReference>
<organism evidence="5 6">
    <name type="scientific">Mycetocola tolaasinivorans</name>
    <dbReference type="NCBI Taxonomy" id="76635"/>
    <lineage>
        <taxon>Bacteria</taxon>
        <taxon>Bacillati</taxon>
        <taxon>Actinomycetota</taxon>
        <taxon>Actinomycetes</taxon>
        <taxon>Micrococcales</taxon>
        <taxon>Microbacteriaceae</taxon>
        <taxon>Mycetocola</taxon>
    </lineage>
</organism>
<dbReference type="Pfam" id="PF00356">
    <property type="entry name" value="LacI"/>
    <property type="match status" value="1"/>
</dbReference>
<dbReference type="OrthoDB" id="37081at2"/>
<accession>A0A3L7AAU1</accession>
<dbReference type="InterPro" id="IPR046335">
    <property type="entry name" value="LacI/GalR-like_sensor"/>
</dbReference>
<sequence length="322" mass="34039">MAKAVDVARLAGTSTAVVSYVFNDGPRPVAAETRQRVLDAAASLGYAPNRVARSLRTSRTDLVGVLVPDITAPYFAVLGKDLEREIAGLGKLTLIGNTETTQYREGDALEAFRSTQVDGIILVWSDNDYSAPDLGTTPVVYLFHAPEGFSGTMIAADNEDAVVTAVEHLRGHGHTDIRMIAGIEDRGPVGERVSAWRRAIGDPSAEPLRSTYSNAGAAELARELMDAGTLPAAIIAATDEQAIGLLAAAYERGVRIPEDLAVISLDGSPATEFTAPPLTVLHQPTALMAQMAVRAMTGAPHKTLIPAELIVRSSCGCTKHTE</sequence>
<dbReference type="SUPFAM" id="SSF53822">
    <property type="entry name" value="Periplasmic binding protein-like I"/>
    <property type="match status" value="1"/>
</dbReference>
<proteinExistence type="predicted"/>
<evidence type="ECO:0000313" key="5">
    <source>
        <dbReference type="EMBL" id="RLP77499.1"/>
    </source>
</evidence>
<dbReference type="Gene3D" id="1.10.260.40">
    <property type="entry name" value="lambda repressor-like DNA-binding domains"/>
    <property type="match status" value="1"/>
</dbReference>
<evidence type="ECO:0000256" key="3">
    <source>
        <dbReference type="ARBA" id="ARBA00023163"/>
    </source>
</evidence>
<dbReference type="InterPro" id="IPR000843">
    <property type="entry name" value="HTH_LacI"/>
</dbReference>
<keyword evidence="6" id="KW-1185">Reference proteome</keyword>
<dbReference type="AlphaFoldDB" id="A0A3L7AAU1"/>
<keyword evidence="2" id="KW-0238">DNA-binding</keyword>
<dbReference type="Proteomes" id="UP000272503">
    <property type="component" value="Unassembled WGS sequence"/>
</dbReference>
<dbReference type="CDD" id="cd06267">
    <property type="entry name" value="PBP1_LacI_sugar_binding-like"/>
    <property type="match status" value="1"/>
</dbReference>
<dbReference type="EMBL" id="RCUX01000002">
    <property type="protein sequence ID" value="RLP77499.1"/>
    <property type="molecule type" value="Genomic_DNA"/>
</dbReference>
<protein>
    <submittedName>
        <fullName evidence="5">LacI family transcriptional regulator</fullName>
    </submittedName>
</protein>
<dbReference type="PANTHER" id="PTHR30146">
    <property type="entry name" value="LACI-RELATED TRANSCRIPTIONAL REPRESSOR"/>
    <property type="match status" value="1"/>
</dbReference>
<name>A0A3L7AAU1_9MICO</name>
<dbReference type="Gene3D" id="3.40.50.2300">
    <property type="match status" value="2"/>
</dbReference>
<keyword evidence="1" id="KW-0805">Transcription regulation</keyword>
<dbReference type="SMART" id="SM00354">
    <property type="entry name" value="HTH_LACI"/>
    <property type="match status" value="1"/>
</dbReference>
<evidence type="ECO:0000256" key="2">
    <source>
        <dbReference type="ARBA" id="ARBA00023125"/>
    </source>
</evidence>
<dbReference type="InterPro" id="IPR010982">
    <property type="entry name" value="Lambda_DNA-bd_dom_sf"/>
</dbReference>
<dbReference type="CDD" id="cd01392">
    <property type="entry name" value="HTH_LacI"/>
    <property type="match status" value="1"/>
</dbReference>
<feature type="domain" description="HTH lacI-type" evidence="4">
    <location>
        <begin position="2"/>
        <end position="57"/>
    </location>
</feature>
<gene>
    <name evidence="5" type="ORF">D9V32_03365</name>
</gene>